<dbReference type="InterPro" id="IPR002589">
    <property type="entry name" value="Macro_dom"/>
</dbReference>
<dbReference type="PANTHER" id="PTHR11106">
    <property type="entry name" value="GANGLIOSIDE INDUCED DIFFERENTIATION ASSOCIATED PROTEIN 2-RELATED"/>
    <property type="match status" value="1"/>
</dbReference>
<dbReference type="RefSeq" id="XP_013320042.1">
    <property type="nucleotide sequence ID" value="XM_013464588.1"/>
</dbReference>
<dbReference type="EMBL" id="KN847318">
    <property type="protein sequence ID" value="KIW59458.1"/>
    <property type="molecule type" value="Genomic_DNA"/>
</dbReference>
<evidence type="ECO:0000259" key="1">
    <source>
        <dbReference type="PROSITE" id="PS51154"/>
    </source>
</evidence>
<accession>A0A0D2EUS6</accession>
<dbReference type="NCBIfam" id="NF001664">
    <property type="entry name" value="PRK00431.1-6"/>
    <property type="match status" value="1"/>
</dbReference>
<dbReference type="SUPFAM" id="SSF52949">
    <property type="entry name" value="Macro domain-like"/>
    <property type="match status" value="1"/>
</dbReference>
<feature type="domain" description="Macro" evidence="1">
    <location>
        <begin position="38"/>
        <end position="218"/>
    </location>
</feature>
<evidence type="ECO:0000313" key="3">
    <source>
        <dbReference type="Proteomes" id="UP000054342"/>
    </source>
</evidence>
<dbReference type="Pfam" id="PF01661">
    <property type="entry name" value="Macro"/>
    <property type="match status" value="1"/>
</dbReference>
<gene>
    <name evidence="2" type="ORF">PV05_03905</name>
</gene>
<dbReference type="CDD" id="cd02908">
    <property type="entry name" value="Macro_OAADPr_deacetylase"/>
    <property type="match status" value="1"/>
</dbReference>
<proteinExistence type="predicted"/>
<reference evidence="2 3" key="1">
    <citation type="submission" date="2015-01" db="EMBL/GenBank/DDBJ databases">
        <title>The Genome Sequence of Exophiala xenobiotica CBS118157.</title>
        <authorList>
            <consortium name="The Broad Institute Genomics Platform"/>
            <person name="Cuomo C."/>
            <person name="de Hoog S."/>
            <person name="Gorbushina A."/>
            <person name="Stielow B."/>
            <person name="Teixiera M."/>
            <person name="Abouelleil A."/>
            <person name="Chapman S.B."/>
            <person name="Priest M."/>
            <person name="Young S.K."/>
            <person name="Wortman J."/>
            <person name="Nusbaum C."/>
            <person name="Birren B."/>
        </authorList>
    </citation>
    <scope>NUCLEOTIDE SEQUENCE [LARGE SCALE GENOMIC DNA]</scope>
    <source>
        <strain evidence="2 3">CBS 118157</strain>
    </source>
</reference>
<dbReference type="GeneID" id="25325813"/>
<dbReference type="InterPro" id="IPR043472">
    <property type="entry name" value="Macro_dom-like"/>
</dbReference>
<name>A0A0D2EUS6_9EURO</name>
<dbReference type="Gene3D" id="3.40.220.10">
    <property type="entry name" value="Leucine Aminopeptidase, subunit E, domain 1"/>
    <property type="match status" value="1"/>
</dbReference>
<evidence type="ECO:0000313" key="2">
    <source>
        <dbReference type="EMBL" id="KIW59458.1"/>
    </source>
</evidence>
<dbReference type="AlphaFoldDB" id="A0A0D2EUS6"/>
<dbReference type="OrthoDB" id="6077599at2759"/>
<dbReference type="STRING" id="348802.A0A0D2EUS6"/>
<keyword evidence="3" id="KW-1185">Reference proteome</keyword>
<sequence>MLSRLRAGAMSSGLIAAKDIPSISHLYRNMSLRPSSDEDLPNPNQQHNDRICVIQEDITKLEVHAIVNAANRRLLGGGGVDGAIHRGAGPQLVKECATLGGCETGSAKITDAYRLPCKKVIHAVGPVYDSLEESEPLLRSCYRTAFRLAIEHDCKTIAFPNISCGVYGYPSTHAARAAIRETLAFLKRPEGQKLEKIVFCNFLDKDMDAYAECLPTVFPPTEDDLSHTDNSQGNL</sequence>
<dbReference type="SMART" id="SM00506">
    <property type="entry name" value="A1pp"/>
    <property type="match status" value="1"/>
</dbReference>
<dbReference type="HOGENOM" id="CLU_046550_3_1_1"/>
<protein>
    <recommendedName>
        <fullName evidence="1">Macro domain-containing protein</fullName>
    </recommendedName>
</protein>
<dbReference type="PROSITE" id="PS51154">
    <property type="entry name" value="MACRO"/>
    <property type="match status" value="1"/>
</dbReference>
<dbReference type="PANTHER" id="PTHR11106:SF27">
    <property type="entry name" value="MACRO DOMAIN-CONTAINING PROTEIN"/>
    <property type="match status" value="1"/>
</dbReference>
<organism evidence="2 3">
    <name type="scientific">Exophiala xenobiotica</name>
    <dbReference type="NCBI Taxonomy" id="348802"/>
    <lineage>
        <taxon>Eukaryota</taxon>
        <taxon>Fungi</taxon>
        <taxon>Dikarya</taxon>
        <taxon>Ascomycota</taxon>
        <taxon>Pezizomycotina</taxon>
        <taxon>Eurotiomycetes</taxon>
        <taxon>Chaetothyriomycetidae</taxon>
        <taxon>Chaetothyriales</taxon>
        <taxon>Herpotrichiellaceae</taxon>
        <taxon>Exophiala</taxon>
    </lineage>
</organism>
<dbReference type="Proteomes" id="UP000054342">
    <property type="component" value="Unassembled WGS sequence"/>
</dbReference>